<dbReference type="Proteomes" id="UP000000483">
    <property type="component" value="Chromosome"/>
</dbReference>
<dbReference type="InterPro" id="IPR002733">
    <property type="entry name" value="AMMECR1_domain"/>
</dbReference>
<reference evidence="2 3" key="1">
    <citation type="journal article" date="2011" name="Stand. Genomic Sci.">
        <title>Complete genome sequence of the acetate-degrading sulfate reducer Desulfobacca acetoxidans type strain (ASRB2).</title>
        <authorList>
            <person name="Goker M."/>
            <person name="Teshima H."/>
            <person name="Lapidus A."/>
            <person name="Nolan M."/>
            <person name="Lucas S."/>
            <person name="Hammon N."/>
            <person name="Deshpande S."/>
            <person name="Cheng J.F."/>
            <person name="Tapia R."/>
            <person name="Han C."/>
            <person name="Goodwin L."/>
            <person name="Pitluck S."/>
            <person name="Huntemann M."/>
            <person name="Liolios K."/>
            <person name="Ivanova N."/>
            <person name="Pagani I."/>
            <person name="Mavromatis K."/>
            <person name="Ovchinikova G."/>
            <person name="Pati A."/>
            <person name="Chen A."/>
            <person name="Palaniappan K."/>
            <person name="Land M."/>
            <person name="Hauser L."/>
            <person name="Brambilla E.M."/>
            <person name="Rohde M."/>
            <person name="Spring S."/>
            <person name="Detter J.C."/>
            <person name="Woyke T."/>
            <person name="Bristow J."/>
            <person name="Eisen J.A."/>
            <person name="Markowitz V."/>
            <person name="Hugenholtz P."/>
            <person name="Kyrpides N.C."/>
            <person name="Klenk H.P."/>
        </authorList>
    </citation>
    <scope>NUCLEOTIDE SEQUENCE [LARGE SCALE GENOMIC DNA]</scope>
    <source>
        <strain evidence="3">ATCC 700848 / DSM 11109 / ASRB2</strain>
    </source>
</reference>
<dbReference type="InterPro" id="IPR023472">
    <property type="entry name" value="Uncharacterised_MJ0810"/>
</dbReference>
<reference evidence="3" key="2">
    <citation type="submission" date="2011-03" db="EMBL/GenBank/DDBJ databases">
        <title>The complete genome of Desulfobacca acetoxidans DSM 11109.</title>
        <authorList>
            <consortium name="US DOE Joint Genome Institute (JGI-PGF)"/>
            <person name="Lucas S."/>
            <person name="Copeland A."/>
            <person name="Lapidus A."/>
            <person name="Bruce D."/>
            <person name="Goodwin L."/>
            <person name="Pitluck S."/>
            <person name="Peters L."/>
            <person name="Kyrpides N."/>
            <person name="Mavromatis K."/>
            <person name="Ivanova N."/>
            <person name="Ovchinnikova G."/>
            <person name="Teshima H."/>
            <person name="Detter J.C."/>
            <person name="Han C."/>
            <person name="Land M."/>
            <person name="Hauser L."/>
            <person name="Markowitz V."/>
            <person name="Cheng J.-F."/>
            <person name="Hugenholtz P."/>
            <person name="Woyke T."/>
            <person name="Wu D."/>
            <person name="Spring S."/>
            <person name="Schueler E."/>
            <person name="Brambilla E."/>
            <person name="Klenk H.-P."/>
            <person name="Eisen J.A."/>
        </authorList>
    </citation>
    <scope>NUCLEOTIDE SEQUENCE [LARGE SCALE GENOMIC DNA]</scope>
    <source>
        <strain evidence="3">ATCC 700848 / DSM 11109 / ASRB2</strain>
    </source>
</reference>
<protein>
    <submittedName>
        <fullName evidence="2">AMMECR1-domain protein</fullName>
    </submittedName>
</protein>
<dbReference type="STRING" id="880072.Desac_1577"/>
<keyword evidence="3" id="KW-1185">Reference proteome</keyword>
<dbReference type="HOGENOM" id="CLU_095686_1_1_7"/>
<evidence type="ECO:0000313" key="2">
    <source>
        <dbReference type="EMBL" id="AEB09431.1"/>
    </source>
</evidence>
<dbReference type="Gene3D" id="3.30.1490.150">
    <property type="entry name" value="Hypothetical protein ph0010, domain 2"/>
    <property type="match status" value="1"/>
</dbReference>
<dbReference type="RefSeq" id="WP_013706541.1">
    <property type="nucleotide sequence ID" value="NC_015388.1"/>
</dbReference>
<gene>
    <name evidence="2" type="ordered locus">Desac_1577</name>
</gene>
<feature type="domain" description="AMMECR1" evidence="1">
    <location>
        <begin position="38"/>
        <end position="210"/>
    </location>
</feature>
<dbReference type="NCBIfam" id="TIGR00296">
    <property type="entry name" value="TIGR00296 family protein"/>
    <property type="match status" value="1"/>
</dbReference>
<dbReference type="HAMAP" id="MF_00645">
    <property type="entry name" value="AMMECR1"/>
    <property type="match status" value="1"/>
</dbReference>
<dbReference type="InterPro" id="IPR023473">
    <property type="entry name" value="AMMECR1"/>
</dbReference>
<accession>F2NHU6</accession>
<dbReference type="InterPro" id="IPR036071">
    <property type="entry name" value="AMMECR1_dom_sf"/>
</dbReference>
<proteinExistence type="inferred from homology"/>
<dbReference type="PANTHER" id="PTHR13016">
    <property type="entry name" value="AMMECR1 HOMOLOG"/>
    <property type="match status" value="1"/>
</dbReference>
<dbReference type="eggNOG" id="COG2078">
    <property type="taxonomic scope" value="Bacteria"/>
</dbReference>
<evidence type="ECO:0000259" key="1">
    <source>
        <dbReference type="PROSITE" id="PS51112"/>
    </source>
</evidence>
<dbReference type="SUPFAM" id="SSF143447">
    <property type="entry name" value="AMMECR1-like"/>
    <property type="match status" value="1"/>
</dbReference>
<sequence length="210" mass="23438">MSVFRWILVLALVGIVGILGWSTSLHAGKEQQMQLSEQDKKTLHEIARQSIGAVLQNQSPPALTIRSPILKERRGAFVTLHLQGQLRGCIGLIQAVKPLAQAIQEMARAAAFQDPRFPPLTPREFKDVDIEISVLTPLRLIGSVDEIQVGVHGLYIEKGFHRGLLLPQVATEHHWDRDTFLQHTCLKAGLSPEAWRDPEAKIYAFSADIF</sequence>
<dbReference type="InterPro" id="IPR027623">
    <property type="entry name" value="AmmeMemoSam_A"/>
</dbReference>
<dbReference type="KEGG" id="dao:Desac_1577"/>
<dbReference type="PROSITE" id="PS51112">
    <property type="entry name" value="AMMECR1"/>
    <property type="match status" value="1"/>
</dbReference>
<dbReference type="AlphaFoldDB" id="F2NHU6"/>
<dbReference type="InterPro" id="IPR027485">
    <property type="entry name" value="AMMECR1_N"/>
</dbReference>
<dbReference type="Gene3D" id="3.30.700.20">
    <property type="entry name" value="Hypothetical protein ph0010, domain 1"/>
    <property type="match status" value="1"/>
</dbReference>
<dbReference type="NCBIfam" id="TIGR04335">
    <property type="entry name" value="AmmeMemoSam_A"/>
    <property type="match status" value="1"/>
</dbReference>
<dbReference type="Pfam" id="PF01871">
    <property type="entry name" value="AMMECR1"/>
    <property type="match status" value="1"/>
</dbReference>
<organism evidence="2 3">
    <name type="scientific">Desulfobacca acetoxidans (strain ATCC 700848 / DSM 11109 / ASRB2)</name>
    <dbReference type="NCBI Taxonomy" id="880072"/>
    <lineage>
        <taxon>Bacteria</taxon>
        <taxon>Pseudomonadati</taxon>
        <taxon>Thermodesulfobacteriota</taxon>
        <taxon>Desulfobaccia</taxon>
        <taxon>Desulfobaccales</taxon>
        <taxon>Desulfobaccaceae</taxon>
        <taxon>Desulfobacca</taxon>
    </lineage>
</organism>
<dbReference type="EMBL" id="CP002629">
    <property type="protein sequence ID" value="AEB09431.1"/>
    <property type="molecule type" value="Genomic_DNA"/>
</dbReference>
<dbReference type="PANTHER" id="PTHR13016:SF0">
    <property type="entry name" value="AMME SYNDROME CANDIDATE GENE 1 PROTEIN"/>
    <property type="match status" value="1"/>
</dbReference>
<name>F2NHU6_DESAR</name>
<evidence type="ECO:0000313" key="3">
    <source>
        <dbReference type="Proteomes" id="UP000000483"/>
    </source>
</evidence>